<evidence type="ECO:0000256" key="1">
    <source>
        <dbReference type="ARBA" id="ARBA00004123"/>
    </source>
</evidence>
<name>A0AAW1QQN8_9CHLO</name>
<dbReference type="Proteomes" id="UP001489004">
    <property type="component" value="Unassembled WGS sequence"/>
</dbReference>
<feature type="region of interest" description="Disordered" evidence="5">
    <location>
        <begin position="192"/>
        <end position="231"/>
    </location>
</feature>
<dbReference type="Pfam" id="PF16050">
    <property type="entry name" value="CDC73_N"/>
    <property type="match status" value="1"/>
</dbReference>
<dbReference type="Pfam" id="PF05179">
    <property type="entry name" value="CDC73_C"/>
    <property type="match status" value="1"/>
</dbReference>
<dbReference type="Gene3D" id="3.40.50.11990">
    <property type="entry name" value="RNA polymerase II accessory factor, Cdc73 C-terminal domain"/>
    <property type="match status" value="1"/>
</dbReference>
<dbReference type="PANTHER" id="PTHR12466">
    <property type="entry name" value="CDC73 DOMAIN PROTEIN"/>
    <property type="match status" value="1"/>
</dbReference>
<feature type="compositionally biased region" description="Low complexity" evidence="5">
    <location>
        <begin position="192"/>
        <end position="204"/>
    </location>
</feature>
<evidence type="ECO:0000259" key="7">
    <source>
        <dbReference type="Pfam" id="PF16050"/>
    </source>
</evidence>
<feature type="domain" description="Paf1 complex subunit Cdc73 N-terminal" evidence="7">
    <location>
        <begin position="2"/>
        <end position="112"/>
    </location>
</feature>
<dbReference type="InterPro" id="IPR032041">
    <property type="entry name" value="Cdc73_N"/>
</dbReference>
<evidence type="ECO:0000256" key="5">
    <source>
        <dbReference type="SAM" id="MobiDB-lite"/>
    </source>
</evidence>
<dbReference type="GO" id="GO:0006368">
    <property type="term" value="P:transcription elongation by RNA polymerase II"/>
    <property type="evidence" value="ECO:0007669"/>
    <property type="project" value="InterPro"/>
</dbReference>
<dbReference type="PANTHER" id="PTHR12466:SF8">
    <property type="entry name" value="PARAFIBROMIN"/>
    <property type="match status" value="1"/>
</dbReference>
<protein>
    <submittedName>
        <fullName evidence="8">Uncharacterized protein</fullName>
    </submittedName>
</protein>
<dbReference type="GO" id="GO:0016593">
    <property type="term" value="C:Cdc73/Paf1 complex"/>
    <property type="evidence" value="ECO:0007669"/>
    <property type="project" value="InterPro"/>
</dbReference>
<feature type="compositionally biased region" description="Pro residues" evidence="5">
    <location>
        <begin position="268"/>
        <end position="279"/>
    </location>
</feature>
<comment type="caution">
    <text evidence="8">The sequence shown here is derived from an EMBL/GenBank/DDBJ whole genome shotgun (WGS) entry which is preliminary data.</text>
</comment>
<comment type="similarity">
    <text evidence="2">Belongs to the CDC73 family.</text>
</comment>
<accession>A0AAW1QQN8</accession>
<gene>
    <name evidence="8" type="ORF">WJX72_002818</name>
</gene>
<dbReference type="GO" id="GO:0000993">
    <property type="term" value="F:RNA polymerase II complex binding"/>
    <property type="evidence" value="ECO:0007669"/>
    <property type="project" value="TreeGrafter"/>
</dbReference>
<dbReference type="InterPro" id="IPR007852">
    <property type="entry name" value="Cdc73/Parafibromin"/>
</dbReference>
<evidence type="ECO:0000256" key="3">
    <source>
        <dbReference type="ARBA" id="ARBA00023163"/>
    </source>
</evidence>
<sequence length="486" mass="53993">MDPLTVLRDFTIRGQLDDVVVRGDRMEFGNSYNFPKAAPTPFKSMQGKGEFYPLDALLLFLQNRHLRTGDYMKAAKDAGLSHVHFTDRRDLEDYLTGKSDTSAYIQAEASELLIPSLPEDALEPAAKRLRTDASALGGGDATMGEADEASALRDILGQERQLRDRNSQLAAPNKNFQKVLEILRLAQQEQARQAERAQQAQQRASKPVDKPKEARPAIPVKPSGRFDRPTGMDLQAMGLEKYQGQVNIETYGVQQQQRDSQPASASAPAPPPPPKPAAPPSSSRPLPPSSSGHKHHHSSGSASRHSTSSRSPHKPEQRRGGVPIILVPAAETARVNMYNIRSLLEDGVYKTPEACKAEGVKRQSMLLINRTMGRPKPLMYHVMDKAPERSGDWARVVAVFVQGKAWQFKGWPYKGVAEGDLVDTFAHLLGIYLHFHDEQVEASVKAWNVKRVALHRVNRHSDTAIVKDFYTWLDQHLAARKSVLAY</sequence>
<evidence type="ECO:0000256" key="4">
    <source>
        <dbReference type="ARBA" id="ARBA00023242"/>
    </source>
</evidence>
<evidence type="ECO:0000259" key="6">
    <source>
        <dbReference type="Pfam" id="PF05179"/>
    </source>
</evidence>
<keyword evidence="3" id="KW-0804">Transcription</keyword>
<proteinExistence type="inferred from homology"/>
<dbReference type="EMBL" id="JALJOR010000002">
    <property type="protein sequence ID" value="KAK9823446.1"/>
    <property type="molecule type" value="Genomic_DNA"/>
</dbReference>
<dbReference type="AlphaFoldDB" id="A0AAW1QQN8"/>
<evidence type="ECO:0000313" key="8">
    <source>
        <dbReference type="EMBL" id="KAK9823446.1"/>
    </source>
</evidence>
<comment type="subcellular location">
    <subcellularLocation>
        <location evidence="1">Nucleus</location>
    </subcellularLocation>
</comment>
<evidence type="ECO:0000256" key="2">
    <source>
        <dbReference type="ARBA" id="ARBA00010427"/>
    </source>
</evidence>
<feature type="compositionally biased region" description="Low complexity" evidence="5">
    <location>
        <begin position="299"/>
        <end position="310"/>
    </location>
</feature>
<reference evidence="8 9" key="1">
    <citation type="journal article" date="2024" name="Nat. Commun.">
        <title>Phylogenomics reveals the evolutionary origins of lichenization in chlorophyte algae.</title>
        <authorList>
            <person name="Puginier C."/>
            <person name="Libourel C."/>
            <person name="Otte J."/>
            <person name="Skaloud P."/>
            <person name="Haon M."/>
            <person name="Grisel S."/>
            <person name="Petersen M."/>
            <person name="Berrin J.G."/>
            <person name="Delaux P.M."/>
            <person name="Dal Grande F."/>
            <person name="Keller J."/>
        </authorList>
    </citation>
    <scope>NUCLEOTIDE SEQUENCE [LARGE SCALE GENOMIC DNA]</scope>
    <source>
        <strain evidence="8 9">SAG 2043</strain>
    </source>
</reference>
<evidence type="ECO:0000313" key="9">
    <source>
        <dbReference type="Proteomes" id="UP001489004"/>
    </source>
</evidence>
<keyword evidence="9" id="KW-1185">Reference proteome</keyword>
<dbReference type="InterPro" id="IPR031336">
    <property type="entry name" value="CDC73_C"/>
</dbReference>
<keyword evidence="4" id="KW-0539">Nucleus</keyword>
<feature type="domain" description="Cell division control protein 73 C-terminal" evidence="6">
    <location>
        <begin position="322"/>
        <end position="476"/>
    </location>
</feature>
<dbReference type="GO" id="GO:0032968">
    <property type="term" value="P:positive regulation of transcription elongation by RNA polymerase II"/>
    <property type="evidence" value="ECO:0007669"/>
    <property type="project" value="TreeGrafter"/>
</dbReference>
<organism evidence="8 9">
    <name type="scientific">[Myrmecia] bisecta</name>
    <dbReference type="NCBI Taxonomy" id="41462"/>
    <lineage>
        <taxon>Eukaryota</taxon>
        <taxon>Viridiplantae</taxon>
        <taxon>Chlorophyta</taxon>
        <taxon>core chlorophytes</taxon>
        <taxon>Trebouxiophyceae</taxon>
        <taxon>Trebouxiales</taxon>
        <taxon>Trebouxiaceae</taxon>
        <taxon>Myrmecia</taxon>
    </lineage>
</organism>
<feature type="region of interest" description="Disordered" evidence="5">
    <location>
        <begin position="253"/>
        <end position="323"/>
    </location>
</feature>
<dbReference type="InterPro" id="IPR038103">
    <property type="entry name" value="CDC73_C_sf"/>
</dbReference>
<feature type="compositionally biased region" description="Basic and acidic residues" evidence="5">
    <location>
        <begin position="206"/>
        <end position="215"/>
    </location>
</feature>